<keyword evidence="1" id="KW-0805">Transcription regulation</keyword>
<dbReference type="InterPro" id="IPR001647">
    <property type="entry name" value="HTH_TetR"/>
</dbReference>
<evidence type="ECO:0000259" key="5">
    <source>
        <dbReference type="PROSITE" id="PS50977"/>
    </source>
</evidence>
<dbReference type="InterPro" id="IPR009057">
    <property type="entry name" value="Homeodomain-like_sf"/>
</dbReference>
<evidence type="ECO:0000256" key="3">
    <source>
        <dbReference type="ARBA" id="ARBA00023163"/>
    </source>
</evidence>
<proteinExistence type="predicted"/>
<reference evidence="7" key="1">
    <citation type="submission" date="2023-07" db="EMBL/GenBank/DDBJ databases">
        <title>Study on multiphase classification of strain Alteromonas salexigens isolated from the Yellow Sea.</title>
        <authorList>
            <person name="Sun L."/>
        </authorList>
    </citation>
    <scope>NUCLEOTIDE SEQUENCE [LARGE SCALE GENOMIC DNA]</scope>
    <source>
        <strain evidence="7">ASW11-19</strain>
    </source>
</reference>
<dbReference type="Gene3D" id="1.10.357.10">
    <property type="entry name" value="Tetracycline Repressor, domain 2"/>
    <property type="match status" value="1"/>
</dbReference>
<gene>
    <name evidence="6" type="ORF">OCL06_04315</name>
</gene>
<keyword evidence="3" id="KW-0804">Transcription</keyword>
<name>A0ABT2VKJ9_9ALTE</name>
<keyword evidence="7" id="KW-1185">Reference proteome</keyword>
<sequence length="200" mass="22495">MKYNEQRAIDSATDLFWKKGFQGAGMRDIQQALDMRPGSIYARFENKEGLFTRVINQYAEHGRARLQAVSEHQEPLVALRTFFVEEVTGASEKRYKRQCLLVKSLAEFDNLGEAAKQAILNGMDALHEGFGQVVAALSAPPHNMIKGDESLIAHWLQEQFVGLRTLAVYASDARINLLIDKLLLDLKGHWPALNRPASDE</sequence>
<feature type="DNA-binding region" description="H-T-H motif" evidence="4">
    <location>
        <begin position="25"/>
        <end position="44"/>
    </location>
</feature>
<dbReference type="PANTHER" id="PTHR47506">
    <property type="entry name" value="TRANSCRIPTIONAL REGULATORY PROTEIN"/>
    <property type="match status" value="1"/>
</dbReference>
<feature type="domain" description="HTH tetR-type" evidence="5">
    <location>
        <begin position="2"/>
        <end position="62"/>
    </location>
</feature>
<evidence type="ECO:0000256" key="1">
    <source>
        <dbReference type="ARBA" id="ARBA00023015"/>
    </source>
</evidence>
<dbReference type="SUPFAM" id="SSF46689">
    <property type="entry name" value="Homeodomain-like"/>
    <property type="match status" value="1"/>
</dbReference>
<evidence type="ECO:0000313" key="6">
    <source>
        <dbReference type="EMBL" id="MCU7553821.1"/>
    </source>
</evidence>
<dbReference type="InterPro" id="IPR036271">
    <property type="entry name" value="Tet_transcr_reg_TetR-rel_C_sf"/>
</dbReference>
<organism evidence="6 7">
    <name type="scientific">Alteromonas salexigens</name>
    <dbReference type="NCBI Taxonomy" id="2982530"/>
    <lineage>
        <taxon>Bacteria</taxon>
        <taxon>Pseudomonadati</taxon>
        <taxon>Pseudomonadota</taxon>
        <taxon>Gammaproteobacteria</taxon>
        <taxon>Alteromonadales</taxon>
        <taxon>Alteromonadaceae</taxon>
        <taxon>Alteromonas/Salinimonas group</taxon>
        <taxon>Alteromonas</taxon>
    </lineage>
</organism>
<keyword evidence="2 4" id="KW-0238">DNA-binding</keyword>
<evidence type="ECO:0000256" key="2">
    <source>
        <dbReference type="ARBA" id="ARBA00023125"/>
    </source>
</evidence>
<evidence type="ECO:0000313" key="7">
    <source>
        <dbReference type="Proteomes" id="UP001209257"/>
    </source>
</evidence>
<dbReference type="EMBL" id="JAOTJC010000006">
    <property type="protein sequence ID" value="MCU7553821.1"/>
    <property type="molecule type" value="Genomic_DNA"/>
</dbReference>
<dbReference type="SUPFAM" id="SSF48498">
    <property type="entry name" value="Tetracyclin repressor-like, C-terminal domain"/>
    <property type="match status" value="1"/>
</dbReference>
<protein>
    <submittedName>
        <fullName evidence="6">TetR/AcrR family transcriptional regulator</fullName>
    </submittedName>
</protein>
<evidence type="ECO:0000256" key="4">
    <source>
        <dbReference type="PROSITE-ProRule" id="PRU00335"/>
    </source>
</evidence>
<dbReference type="Proteomes" id="UP001209257">
    <property type="component" value="Unassembled WGS sequence"/>
</dbReference>
<accession>A0ABT2VKJ9</accession>
<dbReference type="PROSITE" id="PS50977">
    <property type="entry name" value="HTH_TETR_2"/>
    <property type="match status" value="1"/>
</dbReference>
<dbReference type="PANTHER" id="PTHR47506:SF1">
    <property type="entry name" value="HTH-TYPE TRANSCRIPTIONAL REGULATOR YJDC"/>
    <property type="match status" value="1"/>
</dbReference>
<dbReference type="Pfam" id="PF00440">
    <property type="entry name" value="TetR_N"/>
    <property type="match status" value="1"/>
</dbReference>
<comment type="caution">
    <text evidence="6">The sequence shown here is derived from an EMBL/GenBank/DDBJ whole genome shotgun (WGS) entry which is preliminary data.</text>
</comment>
<dbReference type="RefSeq" id="WP_262992523.1">
    <property type="nucleotide sequence ID" value="NZ_JAOTJC010000006.1"/>
</dbReference>